<keyword evidence="3" id="KW-1185">Reference proteome</keyword>
<gene>
    <name evidence="2" type="ORF">Cci01nite_34060</name>
</gene>
<protein>
    <recommendedName>
        <fullName evidence="1">Cupin type-2 domain-containing protein</fullName>
    </recommendedName>
</protein>
<dbReference type="InterPro" id="IPR053146">
    <property type="entry name" value="QDO-like"/>
</dbReference>
<reference evidence="2 3" key="1">
    <citation type="submission" date="2021-01" db="EMBL/GenBank/DDBJ databases">
        <title>Whole genome shotgun sequence of Catellatospora citrea NBRC 14495.</title>
        <authorList>
            <person name="Komaki H."/>
            <person name="Tamura T."/>
        </authorList>
    </citation>
    <scope>NUCLEOTIDE SEQUENCE [LARGE SCALE GENOMIC DNA]</scope>
    <source>
        <strain evidence="2 3">NBRC 14495</strain>
    </source>
</reference>
<sequence>MSISLPEIDTDDPRWTKRGVIYVPAGEGITKWIAGDVYSVKVHANNTDGRLGFIEASVPPGAGPVAHVHNNASEAFYVLDGELEFLNGDEKITARSGDFLYVPPGVRHRFKNKSFHTTKLLFLFTPGGLEETFIQAGDDPVPGVPAPLWDAARFAKAGEVANRLGGDTDFLPEAE</sequence>
<dbReference type="Proteomes" id="UP000659904">
    <property type="component" value="Unassembled WGS sequence"/>
</dbReference>
<dbReference type="Gene3D" id="2.60.120.10">
    <property type="entry name" value="Jelly Rolls"/>
    <property type="match status" value="1"/>
</dbReference>
<organism evidence="2 3">
    <name type="scientific">Catellatospora citrea</name>
    <dbReference type="NCBI Taxonomy" id="53366"/>
    <lineage>
        <taxon>Bacteria</taxon>
        <taxon>Bacillati</taxon>
        <taxon>Actinomycetota</taxon>
        <taxon>Actinomycetes</taxon>
        <taxon>Micromonosporales</taxon>
        <taxon>Micromonosporaceae</taxon>
        <taxon>Catellatospora</taxon>
    </lineage>
</organism>
<name>A0A8J3K890_9ACTN</name>
<accession>A0A8J3K890</accession>
<evidence type="ECO:0000313" key="3">
    <source>
        <dbReference type="Proteomes" id="UP000659904"/>
    </source>
</evidence>
<dbReference type="PANTHER" id="PTHR36440:SF1">
    <property type="entry name" value="PUTATIVE (AFU_ORTHOLOGUE AFUA_8G07350)-RELATED"/>
    <property type="match status" value="1"/>
</dbReference>
<comment type="caution">
    <text evidence="2">The sequence shown here is derived from an EMBL/GenBank/DDBJ whole genome shotgun (WGS) entry which is preliminary data.</text>
</comment>
<dbReference type="CDD" id="cd02215">
    <property type="entry name" value="cupin_QDO_N_C"/>
    <property type="match status" value="1"/>
</dbReference>
<dbReference type="SUPFAM" id="SSF51182">
    <property type="entry name" value="RmlC-like cupins"/>
    <property type="match status" value="1"/>
</dbReference>
<dbReference type="InterPro" id="IPR013096">
    <property type="entry name" value="Cupin_2"/>
</dbReference>
<dbReference type="InterPro" id="IPR014710">
    <property type="entry name" value="RmlC-like_jellyroll"/>
</dbReference>
<dbReference type="EMBL" id="BONH01000014">
    <property type="protein sequence ID" value="GIF98312.1"/>
    <property type="molecule type" value="Genomic_DNA"/>
</dbReference>
<feature type="domain" description="Cupin type-2" evidence="1">
    <location>
        <begin position="57"/>
        <end position="122"/>
    </location>
</feature>
<proteinExistence type="predicted"/>
<dbReference type="InterPro" id="IPR011051">
    <property type="entry name" value="RmlC_Cupin_sf"/>
</dbReference>
<evidence type="ECO:0000313" key="2">
    <source>
        <dbReference type="EMBL" id="GIF98312.1"/>
    </source>
</evidence>
<dbReference type="Pfam" id="PF07883">
    <property type="entry name" value="Cupin_2"/>
    <property type="match status" value="1"/>
</dbReference>
<dbReference type="RefSeq" id="WP_170212856.1">
    <property type="nucleotide sequence ID" value="NZ_BONH01000014.1"/>
</dbReference>
<evidence type="ECO:0000259" key="1">
    <source>
        <dbReference type="Pfam" id="PF07883"/>
    </source>
</evidence>
<dbReference type="PANTHER" id="PTHR36440">
    <property type="entry name" value="PUTATIVE (AFU_ORTHOLOGUE AFUA_8G07350)-RELATED"/>
    <property type="match status" value="1"/>
</dbReference>
<dbReference type="AlphaFoldDB" id="A0A8J3K890"/>